<accession>A0AAD7N1Z2</accession>
<dbReference type="EMBL" id="JARJLG010000120">
    <property type="protein sequence ID" value="KAJ7742000.1"/>
    <property type="molecule type" value="Genomic_DNA"/>
</dbReference>
<sequence length="116" mass="12397">SSFTSVPSLPEEEKFDGLISLRGWKTKVVTLAKARGLGPYIDGTLTCPPIPTATTGNPTAIPLPPDATPVYSMTPSREEWVYRDACAYALVVLNVKNPEGLGMKRDGSAAEAFKSL</sequence>
<protein>
    <submittedName>
        <fullName evidence="1">Uncharacterized protein</fullName>
    </submittedName>
</protein>
<organism evidence="1 2">
    <name type="scientific">Mycena maculata</name>
    <dbReference type="NCBI Taxonomy" id="230809"/>
    <lineage>
        <taxon>Eukaryota</taxon>
        <taxon>Fungi</taxon>
        <taxon>Dikarya</taxon>
        <taxon>Basidiomycota</taxon>
        <taxon>Agaricomycotina</taxon>
        <taxon>Agaricomycetes</taxon>
        <taxon>Agaricomycetidae</taxon>
        <taxon>Agaricales</taxon>
        <taxon>Marasmiineae</taxon>
        <taxon>Mycenaceae</taxon>
        <taxon>Mycena</taxon>
    </lineage>
</organism>
<dbReference type="Proteomes" id="UP001215280">
    <property type="component" value="Unassembled WGS sequence"/>
</dbReference>
<evidence type="ECO:0000313" key="1">
    <source>
        <dbReference type="EMBL" id="KAJ7742000.1"/>
    </source>
</evidence>
<keyword evidence="2" id="KW-1185">Reference proteome</keyword>
<proteinExistence type="predicted"/>
<name>A0AAD7N1Z2_9AGAR</name>
<gene>
    <name evidence="1" type="ORF">DFH07DRAFT_697939</name>
</gene>
<feature type="non-terminal residue" evidence="1">
    <location>
        <position position="116"/>
    </location>
</feature>
<comment type="caution">
    <text evidence="1">The sequence shown here is derived from an EMBL/GenBank/DDBJ whole genome shotgun (WGS) entry which is preliminary data.</text>
</comment>
<reference evidence="1" key="1">
    <citation type="submission" date="2023-03" db="EMBL/GenBank/DDBJ databases">
        <title>Massive genome expansion in bonnet fungi (Mycena s.s.) driven by repeated elements and novel gene families across ecological guilds.</title>
        <authorList>
            <consortium name="Lawrence Berkeley National Laboratory"/>
            <person name="Harder C.B."/>
            <person name="Miyauchi S."/>
            <person name="Viragh M."/>
            <person name="Kuo A."/>
            <person name="Thoen E."/>
            <person name="Andreopoulos B."/>
            <person name="Lu D."/>
            <person name="Skrede I."/>
            <person name="Drula E."/>
            <person name="Henrissat B."/>
            <person name="Morin E."/>
            <person name="Kohler A."/>
            <person name="Barry K."/>
            <person name="LaButti K."/>
            <person name="Morin E."/>
            <person name="Salamov A."/>
            <person name="Lipzen A."/>
            <person name="Mereny Z."/>
            <person name="Hegedus B."/>
            <person name="Baldrian P."/>
            <person name="Stursova M."/>
            <person name="Weitz H."/>
            <person name="Taylor A."/>
            <person name="Grigoriev I.V."/>
            <person name="Nagy L.G."/>
            <person name="Martin F."/>
            <person name="Kauserud H."/>
        </authorList>
    </citation>
    <scope>NUCLEOTIDE SEQUENCE</scope>
    <source>
        <strain evidence="1">CBHHK188m</strain>
    </source>
</reference>
<dbReference type="AlphaFoldDB" id="A0AAD7N1Z2"/>
<feature type="non-terminal residue" evidence="1">
    <location>
        <position position="1"/>
    </location>
</feature>
<evidence type="ECO:0000313" key="2">
    <source>
        <dbReference type="Proteomes" id="UP001215280"/>
    </source>
</evidence>